<dbReference type="GO" id="GO:0016020">
    <property type="term" value="C:membrane"/>
    <property type="evidence" value="ECO:0007669"/>
    <property type="project" value="InterPro"/>
</dbReference>
<feature type="compositionally biased region" description="Low complexity" evidence="4">
    <location>
        <begin position="580"/>
        <end position="598"/>
    </location>
</feature>
<reference evidence="8 9" key="1">
    <citation type="submission" date="2019-03" db="EMBL/GenBank/DDBJ databases">
        <title>Genomic Encyclopedia of Type Strains, Phase IV (KMG-IV): sequencing the most valuable type-strain genomes for metagenomic binning, comparative biology and taxonomic classification.</title>
        <authorList>
            <person name="Goeker M."/>
        </authorList>
    </citation>
    <scope>NUCLEOTIDE SEQUENCE [LARGE SCALE GENOMIC DNA]</scope>
    <source>
        <strain evidence="8 9">DSM 25059</strain>
    </source>
</reference>
<dbReference type="Pfam" id="PF12729">
    <property type="entry name" value="4HB_MCP_1"/>
    <property type="match status" value="1"/>
</dbReference>
<keyword evidence="5" id="KW-0472">Membrane</keyword>
<dbReference type="OrthoDB" id="5292010at2"/>
<dbReference type="Pfam" id="PF00672">
    <property type="entry name" value="HAMP"/>
    <property type="match status" value="1"/>
</dbReference>
<dbReference type="AlphaFoldDB" id="A0A4R6FH58"/>
<evidence type="ECO:0000256" key="3">
    <source>
        <dbReference type="PROSITE-ProRule" id="PRU00284"/>
    </source>
</evidence>
<evidence type="ECO:0000256" key="1">
    <source>
        <dbReference type="ARBA" id="ARBA00022500"/>
    </source>
</evidence>
<evidence type="ECO:0000313" key="9">
    <source>
        <dbReference type="Proteomes" id="UP000295493"/>
    </source>
</evidence>
<dbReference type="InterPro" id="IPR024478">
    <property type="entry name" value="HlyB_4HB_MCP"/>
</dbReference>
<feature type="domain" description="HAMP" evidence="7">
    <location>
        <begin position="214"/>
        <end position="267"/>
    </location>
</feature>
<dbReference type="CDD" id="cd06225">
    <property type="entry name" value="HAMP"/>
    <property type="match status" value="1"/>
</dbReference>
<dbReference type="Gene3D" id="1.10.287.950">
    <property type="entry name" value="Methyl-accepting chemotaxis protein"/>
    <property type="match status" value="1"/>
</dbReference>
<dbReference type="SUPFAM" id="SSF58104">
    <property type="entry name" value="Methyl-accepting chemotaxis protein (MCP) signaling domain"/>
    <property type="match status" value="1"/>
</dbReference>
<dbReference type="SUPFAM" id="SSF158472">
    <property type="entry name" value="HAMP domain-like"/>
    <property type="match status" value="1"/>
</dbReference>
<evidence type="ECO:0000313" key="8">
    <source>
        <dbReference type="EMBL" id="TDN80643.1"/>
    </source>
</evidence>
<feature type="domain" description="HAMP" evidence="7">
    <location>
        <begin position="283"/>
        <end position="329"/>
    </location>
</feature>
<evidence type="ECO:0000259" key="6">
    <source>
        <dbReference type="PROSITE" id="PS50111"/>
    </source>
</evidence>
<dbReference type="RefSeq" id="WP_133496122.1">
    <property type="nucleotide sequence ID" value="NZ_BMLU01000009.1"/>
</dbReference>
<dbReference type="GO" id="GO:0007165">
    <property type="term" value="P:signal transduction"/>
    <property type="evidence" value="ECO:0007669"/>
    <property type="project" value="UniProtKB-KW"/>
</dbReference>
<evidence type="ECO:0000256" key="5">
    <source>
        <dbReference type="SAM" id="Phobius"/>
    </source>
</evidence>
<feature type="transmembrane region" description="Helical" evidence="5">
    <location>
        <begin position="190"/>
        <end position="216"/>
    </location>
</feature>
<dbReference type="SMART" id="SM00283">
    <property type="entry name" value="MA"/>
    <property type="match status" value="1"/>
</dbReference>
<dbReference type="InterPro" id="IPR051310">
    <property type="entry name" value="MCP_chemotaxis"/>
</dbReference>
<evidence type="ECO:0000256" key="2">
    <source>
        <dbReference type="ARBA" id="ARBA00029447"/>
    </source>
</evidence>
<dbReference type="Proteomes" id="UP000295493">
    <property type="component" value="Unassembled WGS sequence"/>
</dbReference>
<keyword evidence="5" id="KW-0812">Transmembrane</keyword>
<organism evidence="8 9">
    <name type="scientific">Stakelama pacifica</name>
    <dbReference type="NCBI Taxonomy" id="517720"/>
    <lineage>
        <taxon>Bacteria</taxon>
        <taxon>Pseudomonadati</taxon>
        <taxon>Pseudomonadota</taxon>
        <taxon>Alphaproteobacteria</taxon>
        <taxon>Sphingomonadales</taxon>
        <taxon>Sphingomonadaceae</taxon>
        <taxon>Stakelama</taxon>
    </lineage>
</organism>
<comment type="similarity">
    <text evidence="2">Belongs to the methyl-accepting chemotaxis (MCP) protein family.</text>
</comment>
<dbReference type="InterPro" id="IPR004089">
    <property type="entry name" value="MCPsignal_dom"/>
</dbReference>
<evidence type="ECO:0000259" key="7">
    <source>
        <dbReference type="PROSITE" id="PS50885"/>
    </source>
</evidence>
<dbReference type="Gene3D" id="6.10.340.10">
    <property type="match status" value="1"/>
</dbReference>
<keyword evidence="1" id="KW-0145">Chemotaxis</keyword>
<keyword evidence="9" id="KW-1185">Reference proteome</keyword>
<dbReference type="InterPro" id="IPR003660">
    <property type="entry name" value="HAMP_dom"/>
</dbReference>
<dbReference type="SMART" id="SM00304">
    <property type="entry name" value="HAMP"/>
    <property type="match status" value="2"/>
</dbReference>
<dbReference type="PROSITE" id="PS50885">
    <property type="entry name" value="HAMP"/>
    <property type="match status" value="2"/>
</dbReference>
<feature type="domain" description="Methyl-accepting transducer" evidence="6">
    <location>
        <begin position="334"/>
        <end position="563"/>
    </location>
</feature>
<name>A0A4R6FH58_9SPHN</name>
<dbReference type="GO" id="GO:0006935">
    <property type="term" value="P:chemotaxis"/>
    <property type="evidence" value="ECO:0007669"/>
    <property type="project" value="UniProtKB-KW"/>
</dbReference>
<comment type="caution">
    <text evidence="8">The sequence shown here is derived from an EMBL/GenBank/DDBJ whole genome shotgun (WGS) entry which is preliminary data.</text>
</comment>
<dbReference type="PANTHER" id="PTHR43531">
    <property type="entry name" value="PROTEIN ICFG"/>
    <property type="match status" value="1"/>
</dbReference>
<feature type="transmembrane region" description="Helical" evidence="5">
    <location>
        <begin position="12"/>
        <end position="36"/>
    </location>
</feature>
<keyword evidence="5" id="KW-1133">Transmembrane helix</keyword>
<accession>A0A4R6FH58</accession>
<feature type="region of interest" description="Disordered" evidence="4">
    <location>
        <begin position="578"/>
        <end position="616"/>
    </location>
</feature>
<protein>
    <submittedName>
        <fullName evidence="8">Methyl-accepting chemotaxis protein</fullName>
    </submittedName>
</protein>
<proteinExistence type="inferred from homology"/>
<sequence>MSSFFSNLKISVKLMIGVGLSAILTLAIAALGIVSLHRTADATQTIAQRETRAVALTGDIRADQNRIQQIWLSSVIEHDRDDFEAMMASIAEARKSMDRSIEELQGLLPESQQANFDTLKSSIADYQRENTKIPPLWYAGRLDDAADVLQHDSLDPFKKTVETTDTISDAVQKRVEANAQRLEDNADSTIWQMIVFSAIGLLGIGGAVMALVRFQVSAPIDDMTKRMRSLADGDTSIDVANTDRRDEIGEMARAFLVFRDNARRQKEDAAAKAKADAEQREVVDALSHSLSGLSKGDLTVDIVPDFPPAYREVRANFNEAIANLRELILNLMATTATIDTGSREIASASEDLARRTEGNAASLEQTSAAVTQMNDRLSATAQAAKRTVDRADGAISTVAEGRNVADRATQAMSRVSESAKGIDSVIEGLDKIAFQTRVLAMNAAVEAGRAGEAGRGFAVVADLVSALAMRSEEESKRAREQLTTTQDEIVSAVDMVQKVDGALADILNDVGEVHSLVGNIASDNQAQSIAITEISSAIGAMDHSTQQNAAMVEQTSAAARNLSNEVAGLAERAGAFRTGSKAAAARRVSPPSARPKAAGPSNTRTAPAVPKAATARQEYQSPVSALPIAVPVDSNDDWASF</sequence>
<dbReference type="Pfam" id="PF00015">
    <property type="entry name" value="MCPsignal"/>
    <property type="match status" value="1"/>
</dbReference>
<dbReference type="PANTHER" id="PTHR43531:SF11">
    <property type="entry name" value="METHYL-ACCEPTING CHEMOTAXIS PROTEIN 3"/>
    <property type="match status" value="1"/>
</dbReference>
<gene>
    <name evidence="8" type="ORF">EV664_10933</name>
</gene>
<dbReference type="PROSITE" id="PS50111">
    <property type="entry name" value="CHEMOTAXIS_TRANSDUC_2"/>
    <property type="match status" value="1"/>
</dbReference>
<evidence type="ECO:0000256" key="4">
    <source>
        <dbReference type="SAM" id="MobiDB-lite"/>
    </source>
</evidence>
<dbReference type="EMBL" id="SNWD01000009">
    <property type="protein sequence ID" value="TDN80643.1"/>
    <property type="molecule type" value="Genomic_DNA"/>
</dbReference>
<keyword evidence="3" id="KW-0807">Transducer</keyword>